<keyword evidence="3" id="KW-0732">Signal</keyword>
<dbReference type="PANTHER" id="PTHR30290:SF9">
    <property type="entry name" value="OLIGOPEPTIDE-BINDING PROTEIN APPA"/>
    <property type="match status" value="1"/>
</dbReference>
<dbReference type="CDD" id="cd00995">
    <property type="entry name" value="PBP2_NikA_DppA_OppA_like"/>
    <property type="match status" value="1"/>
</dbReference>
<evidence type="ECO:0000259" key="4">
    <source>
        <dbReference type="Pfam" id="PF00496"/>
    </source>
</evidence>
<evidence type="ECO:0000256" key="3">
    <source>
        <dbReference type="ARBA" id="ARBA00022729"/>
    </source>
</evidence>
<evidence type="ECO:0000313" key="6">
    <source>
        <dbReference type="Proteomes" id="UP000260649"/>
    </source>
</evidence>
<dbReference type="InterPro" id="IPR030678">
    <property type="entry name" value="Peptide/Ni-bd"/>
</dbReference>
<dbReference type="Gene3D" id="3.90.76.10">
    <property type="entry name" value="Dipeptide-binding Protein, Domain 1"/>
    <property type="match status" value="1"/>
</dbReference>
<dbReference type="Pfam" id="PF00496">
    <property type="entry name" value="SBP_bac_5"/>
    <property type="match status" value="1"/>
</dbReference>
<dbReference type="Gene3D" id="3.10.105.10">
    <property type="entry name" value="Dipeptide-binding Protein, Domain 3"/>
    <property type="match status" value="1"/>
</dbReference>
<gene>
    <name evidence="5" type="ORF">DV520_09930</name>
</gene>
<accession>A0A3E2B1T7</accession>
<dbReference type="EMBL" id="QQRQ01000021">
    <property type="protein sequence ID" value="RFT05944.1"/>
    <property type="molecule type" value="Genomic_DNA"/>
</dbReference>
<dbReference type="AlphaFoldDB" id="A0A3E2B1T7"/>
<dbReference type="PANTHER" id="PTHR30290">
    <property type="entry name" value="PERIPLASMIC BINDING COMPONENT OF ABC TRANSPORTER"/>
    <property type="match status" value="1"/>
</dbReference>
<sequence>MRASAARRRNKPLKPHNRSRLAALALAAALVGSLFLSSCGKEKSQSPQQVPQEQTAAVNVNYGISNPWDSLMPYYSVSGSNYARIIYDKLYDRLAYVQADGTCQPRAAERWESADDGYSIVFFLNQKAAFHDGTPVTAQHWVDTITLVTNPACQTLGRTTFAGLAGTDETGAAVAGEKLGVEAVDEYTLKLTFTSPTLPEEFLVDKNRDIYVLPTHLLQDIPPEELMTDDFWLAPVGSGPCQYVSEVSGSTLVLKSNQNYQLGAPGFDTLTITVMDKANLLTALIAGDLDYYTFGGSVSEENRPVAEKAGFTVQAGEVPSTFYELMINNESIASADLRHAIEKALDKQLLCQQNSGTLGTVTNSSILPDTPYSGPSDLTTYDPDQAKQLLDKAGYQGETYTLACTSARASLAALIQQNLAAVGIQVEIETVDSATMFAGMNDGTYDLAVASHTPTTLPLWFTGSRFTPDHNIFRVADLSHYTTLLDAINQETHETARIDLVDEFEAYLDQEKPFIPLWFTHALHVQSKTVTGIDYPAASCCNENVWQWEKTAS</sequence>
<dbReference type="Gene3D" id="3.40.190.10">
    <property type="entry name" value="Periplasmic binding protein-like II"/>
    <property type="match status" value="1"/>
</dbReference>
<name>A0A3E2B1T7_9FIRM</name>
<keyword evidence="2" id="KW-0813">Transport</keyword>
<proteinExistence type="inferred from homology"/>
<dbReference type="GO" id="GO:0042597">
    <property type="term" value="C:periplasmic space"/>
    <property type="evidence" value="ECO:0007669"/>
    <property type="project" value="UniProtKB-ARBA"/>
</dbReference>
<dbReference type="GO" id="GO:0043190">
    <property type="term" value="C:ATP-binding cassette (ABC) transporter complex"/>
    <property type="evidence" value="ECO:0007669"/>
    <property type="project" value="InterPro"/>
</dbReference>
<organism evidence="5 6">
    <name type="scientific">Evtepia gabavorous</name>
    <dbReference type="NCBI Taxonomy" id="2211183"/>
    <lineage>
        <taxon>Bacteria</taxon>
        <taxon>Bacillati</taxon>
        <taxon>Bacillota</taxon>
        <taxon>Clostridia</taxon>
        <taxon>Eubacteriales</taxon>
        <taxon>Evtepia</taxon>
    </lineage>
</organism>
<protein>
    <submittedName>
        <fullName evidence="5">ABC transporter substrate-binding protein</fullName>
    </submittedName>
</protein>
<dbReference type="SUPFAM" id="SSF53850">
    <property type="entry name" value="Periplasmic binding protein-like II"/>
    <property type="match status" value="1"/>
</dbReference>
<evidence type="ECO:0000256" key="2">
    <source>
        <dbReference type="ARBA" id="ARBA00022448"/>
    </source>
</evidence>
<dbReference type="GO" id="GO:1904680">
    <property type="term" value="F:peptide transmembrane transporter activity"/>
    <property type="evidence" value="ECO:0007669"/>
    <property type="project" value="TreeGrafter"/>
</dbReference>
<comment type="caution">
    <text evidence="5">The sequence shown here is derived from an EMBL/GenBank/DDBJ whole genome shotgun (WGS) entry which is preliminary data.</text>
</comment>
<dbReference type="OrthoDB" id="239741at2"/>
<dbReference type="InterPro" id="IPR039424">
    <property type="entry name" value="SBP_5"/>
</dbReference>
<keyword evidence="6" id="KW-1185">Reference proteome</keyword>
<evidence type="ECO:0000256" key="1">
    <source>
        <dbReference type="ARBA" id="ARBA00005695"/>
    </source>
</evidence>
<evidence type="ECO:0000313" key="5">
    <source>
        <dbReference type="EMBL" id="RFT05944.1"/>
    </source>
</evidence>
<comment type="similarity">
    <text evidence="1">Belongs to the bacterial solute-binding protein 5 family.</text>
</comment>
<dbReference type="Proteomes" id="UP000260649">
    <property type="component" value="Unassembled WGS sequence"/>
</dbReference>
<dbReference type="PIRSF" id="PIRSF002741">
    <property type="entry name" value="MppA"/>
    <property type="match status" value="1"/>
</dbReference>
<dbReference type="InterPro" id="IPR000914">
    <property type="entry name" value="SBP_5_dom"/>
</dbReference>
<feature type="domain" description="Solute-binding protein family 5" evidence="4">
    <location>
        <begin position="104"/>
        <end position="457"/>
    </location>
</feature>
<dbReference type="GO" id="GO:0015833">
    <property type="term" value="P:peptide transport"/>
    <property type="evidence" value="ECO:0007669"/>
    <property type="project" value="TreeGrafter"/>
</dbReference>
<reference evidence="5 6" key="1">
    <citation type="submission" date="2018-07" db="EMBL/GenBank/DDBJ databases">
        <title>GABA Modulating Bacteria of the Human Gut Microbiota.</title>
        <authorList>
            <person name="Strandwitz P."/>
            <person name="Kim K.H."/>
            <person name="Terekhova D."/>
            <person name="Liu J.K."/>
            <person name="Sharma A."/>
            <person name="Levering J."/>
            <person name="Mcdonald D."/>
            <person name="Dietrich D."/>
            <person name="Ramadhar T.R."/>
            <person name="Lekbua A."/>
            <person name="Mroue N."/>
            <person name="Liston C."/>
            <person name="Stewart E.J."/>
            <person name="Dubin M.J."/>
            <person name="Zengler K."/>
            <person name="Knight R."/>
            <person name="Gilbert J.A."/>
            <person name="Clardy J."/>
            <person name="Lewis K."/>
        </authorList>
    </citation>
    <scope>NUCLEOTIDE SEQUENCE [LARGE SCALE GENOMIC DNA]</scope>
    <source>
        <strain evidence="5 6">KLE1738</strain>
    </source>
</reference>